<dbReference type="EMBL" id="LJZR01000011">
    <property type="protein sequence ID" value="KPQ35565.1"/>
    <property type="molecule type" value="Genomic_DNA"/>
</dbReference>
<dbReference type="Proteomes" id="UP000050465">
    <property type="component" value="Unassembled WGS sequence"/>
</dbReference>
<evidence type="ECO:0000313" key="2">
    <source>
        <dbReference type="Proteomes" id="UP000050465"/>
    </source>
</evidence>
<protein>
    <submittedName>
        <fullName evidence="1">HAD superfamily phosphatase</fullName>
    </submittedName>
</protein>
<dbReference type="PATRIC" id="fig|1666911.3.peg.5316"/>
<evidence type="ECO:0000313" key="1">
    <source>
        <dbReference type="EMBL" id="KPQ35565.1"/>
    </source>
</evidence>
<sequence>MTPFAIAVFDIDGVIRDVGGSYRRAIADTVEHYTHRRYRPTLKDIDQLKSEGIWNNDWRASEVMIHRYFEQRNEPKPKVSYEDITDFFQKRYRGPDTQDPDQWTGYIANEPLLVEANDLQALQAAGVPYAFFSGATQGSARFVLQRRIGLSNPALIAMEDAPSKPDPTGLMMAVQLVETQLSADKPADCAAKKLPVIYAGDTAADMKTIVAARSQCPDRQWLAVGILPPHAQHSTRYQTDYGSQLKAAGADIVVTHVRQMTAALIRQMLP</sequence>
<reference evidence="1 2" key="1">
    <citation type="submission" date="2015-09" db="EMBL/GenBank/DDBJ databases">
        <title>Identification and resolution of microdiversity through metagenomic sequencing of parallel consortia.</title>
        <authorList>
            <person name="Nelson W.C."/>
            <person name="Romine M.F."/>
            <person name="Lindemann S.R."/>
        </authorList>
    </citation>
    <scope>NUCLEOTIDE SEQUENCE [LARGE SCALE GENOMIC DNA]</scope>
    <source>
        <strain evidence="1">Ana</strain>
    </source>
</reference>
<dbReference type="AlphaFoldDB" id="A0A0P8DGG5"/>
<accession>A0A0P8DGG5</accession>
<dbReference type="InterPro" id="IPR006438">
    <property type="entry name" value="HAD-SF_TIGR01548"/>
</dbReference>
<dbReference type="NCBIfam" id="TIGR01548">
    <property type="entry name" value="HAD-SF-IA-hyp1"/>
    <property type="match status" value="1"/>
</dbReference>
<gene>
    <name evidence="1" type="ORF">HLUCCA11_09955</name>
</gene>
<dbReference type="SUPFAM" id="SSF56784">
    <property type="entry name" value="HAD-like"/>
    <property type="match status" value="1"/>
</dbReference>
<dbReference type="InterPro" id="IPR036412">
    <property type="entry name" value="HAD-like_sf"/>
</dbReference>
<dbReference type="Gene3D" id="3.40.50.1000">
    <property type="entry name" value="HAD superfamily/HAD-like"/>
    <property type="match status" value="1"/>
</dbReference>
<dbReference type="Pfam" id="PF00702">
    <property type="entry name" value="Hydrolase"/>
    <property type="match status" value="1"/>
</dbReference>
<proteinExistence type="predicted"/>
<comment type="caution">
    <text evidence="1">The sequence shown here is derived from an EMBL/GenBank/DDBJ whole genome shotgun (WGS) entry which is preliminary data.</text>
</comment>
<organism evidence="1 2">
    <name type="scientific">Phormidesmis priestleyi Ana</name>
    <dbReference type="NCBI Taxonomy" id="1666911"/>
    <lineage>
        <taxon>Bacteria</taxon>
        <taxon>Bacillati</taxon>
        <taxon>Cyanobacteriota</taxon>
        <taxon>Cyanophyceae</taxon>
        <taxon>Leptolyngbyales</taxon>
        <taxon>Leptolyngbyaceae</taxon>
        <taxon>Phormidesmis</taxon>
    </lineage>
</organism>
<name>A0A0P8DGG5_9CYAN</name>
<dbReference type="STRING" id="1666911.HLUCCA11_09955"/>
<dbReference type="InterPro" id="IPR023214">
    <property type="entry name" value="HAD_sf"/>
</dbReference>